<feature type="domain" description="RRM" evidence="4">
    <location>
        <begin position="1"/>
        <end position="63"/>
    </location>
</feature>
<sequence length="128" mass="13978">DSLGDYFNSFGPVKDAMVMRDPHTEQSRGFGFVVFEYADTLSHVLNLTHTLDGKQIDVKRALPKASHPGELSNPQQNPKLFIGGVPGGVSDADIFNAFAPYGGVVEAYQMLDQHTRASRGFGFVAFEN</sequence>
<dbReference type="STRING" id="329046.A0A1Y2BZ99"/>
<gene>
    <name evidence="5" type="ORF">BCR33DRAFT_646152</name>
</gene>
<proteinExistence type="predicted"/>
<evidence type="ECO:0000256" key="1">
    <source>
        <dbReference type="ARBA" id="ARBA00022737"/>
    </source>
</evidence>
<feature type="non-terminal residue" evidence="5">
    <location>
        <position position="128"/>
    </location>
</feature>
<accession>A0A1Y2BZ99</accession>
<dbReference type="InterPro" id="IPR012677">
    <property type="entry name" value="Nucleotide-bd_a/b_plait_sf"/>
</dbReference>
<dbReference type="GO" id="GO:0006417">
    <property type="term" value="P:regulation of translation"/>
    <property type="evidence" value="ECO:0007669"/>
    <property type="project" value="TreeGrafter"/>
</dbReference>
<dbReference type="PANTHER" id="PTHR48032:SF6">
    <property type="entry name" value="RNA-BINDING (RRM_RBD_RNP MOTIFS) FAMILY PROTEIN"/>
    <property type="match status" value="1"/>
</dbReference>
<feature type="domain" description="RRM" evidence="4">
    <location>
        <begin position="78"/>
        <end position="128"/>
    </location>
</feature>
<keyword evidence="1" id="KW-0677">Repeat</keyword>
<name>A0A1Y2BZ99_9FUNG</name>
<dbReference type="Proteomes" id="UP000193642">
    <property type="component" value="Unassembled WGS sequence"/>
</dbReference>
<evidence type="ECO:0000313" key="5">
    <source>
        <dbReference type="EMBL" id="ORY40102.1"/>
    </source>
</evidence>
<dbReference type="InterPro" id="IPR035979">
    <property type="entry name" value="RBD_domain_sf"/>
</dbReference>
<keyword evidence="6" id="KW-1185">Reference proteome</keyword>
<keyword evidence="2 3" id="KW-0694">RNA-binding</keyword>
<comment type="caution">
    <text evidence="5">The sequence shown here is derived from an EMBL/GenBank/DDBJ whole genome shotgun (WGS) entry which is preliminary data.</text>
</comment>
<dbReference type="GO" id="GO:0003729">
    <property type="term" value="F:mRNA binding"/>
    <property type="evidence" value="ECO:0007669"/>
    <property type="project" value="TreeGrafter"/>
</dbReference>
<dbReference type="Pfam" id="PF00076">
    <property type="entry name" value="RRM_1"/>
    <property type="match status" value="2"/>
</dbReference>
<dbReference type="OrthoDB" id="1875751at2759"/>
<evidence type="ECO:0000256" key="3">
    <source>
        <dbReference type="PROSITE-ProRule" id="PRU00176"/>
    </source>
</evidence>
<reference evidence="5 6" key="1">
    <citation type="submission" date="2016-07" db="EMBL/GenBank/DDBJ databases">
        <title>Pervasive Adenine N6-methylation of Active Genes in Fungi.</title>
        <authorList>
            <consortium name="DOE Joint Genome Institute"/>
            <person name="Mondo S.J."/>
            <person name="Dannebaum R.O."/>
            <person name="Kuo R.C."/>
            <person name="Labutti K."/>
            <person name="Haridas S."/>
            <person name="Kuo A."/>
            <person name="Salamov A."/>
            <person name="Ahrendt S.R."/>
            <person name="Lipzen A."/>
            <person name="Sullivan W."/>
            <person name="Andreopoulos W.B."/>
            <person name="Clum A."/>
            <person name="Lindquist E."/>
            <person name="Daum C."/>
            <person name="Ramamoorthy G.K."/>
            <person name="Gryganskyi A."/>
            <person name="Culley D."/>
            <person name="Magnuson J.K."/>
            <person name="James T.Y."/>
            <person name="O'Malley M.A."/>
            <person name="Stajich J.E."/>
            <person name="Spatafora J.W."/>
            <person name="Visel A."/>
            <person name="Grigoriev I.V."/>
        </authorList>
    </citation>
    <scope>NUCLEOTIDE SEQUENCE [LARGE SCALE GENOMIC DNA]</scope>
    <source>
        <strain evidence="5 6">JEL800</strain>
    </source>
</reference>
<feature type="non-terminal residue" evidence="5">
    <location>
        <position position="1"/>
    </location>
</feature>
<dbReference type="SUPFAM" id="SSF54928">
    <property type="entry name" value="RNA-binding domain, RBD"/>
    <property type="match status" value="1"/>
</dbReference>
<protein>
    <submittedName>
        <fullName evidence="5">RNA-binding domain-containing protein</fullName>
    </submittedName>
</protein>
<dbReference type="EMBL" id="MCGO01000036">
    <property type="protein sequence ID" value="ORY40102.1"/>
    <property type="molecule type" value="Genomic_DNA"/>
</dbReference>
<organism evidence="5 6">
    <name type="scientific">Rhizoclosmatium globosum</name>
    <dbReference type="NCBI Taxonomy" id="329046"/>
    <lineage>
        <taxon>Eukaryota</taxon>
        <taxon>Fungi</taxon>
        <taxon>Fungi incertae sedis</taxon>
        <taxon>Chytridiomycota</taxon>
        <taxon>Chytridiomycota incertae sedis</taxon>
        <taxon>Chytridiomycetes</taxon>
        <taxon>Chytridiales</taxon>
        <taxon>Chytriomycetaceae</taxon>
        <taxon>Rhizoclosmatium</taxon>
    </lineage>
</organism>
<dbReference type="PROSITE" id="PS50102">
    <property type="entry name" value="RRM"/>
    <property type="match status" value="2"/>
</dbReference>
<dbReference type="Gene3D" id="3.30.70.330">
    <property type="match status" value="2"/>
</dbReference>
<evidence type="ECO:0000259" key="4">
    <source>
        <dbReference type="PROSITE" id="PS50102"/>
    </source>
</evidence>
<evidence type="ECO:0000313" key="6">
    <source>
        <dbReference type="Proteomes" id="UP000193642"/>
    </source>
</evidence>
<evidence type="ECO:0000256" key="2">
    <source>
        <dbReference type="ARBA" id="ARBA00022884"/>
    </source>
</evidence>
<dbReference type="AlphaFoldDB" id="A0A1Y2BZ99"/>
<dbReference type="PANTHER" id="PTHR48032">
    <property type="entry name" value="RNA-BINDING PROTEIN MUSASHI HOMOLOG RBP6"/>
    <property type="match status" value="1"/>
</dbReference>
<dbReference type="InterPro" id="IPR000504">
    <property type="entry name" value="RRM_dom"/>
</dbReference>